<dbReference type="Proteomes" id="UP001501326">
    <property type="component" value="Unassembled WGS sequence"/>
</dbReference>
<dbReference type="SUPFAM" id="SSF53474">
    <property type="entry name" value="alpha/beta-Hydrolases"/>
    <property type="match status" value="1"/>
</dbReference>
<dbReference type="Gene3D" id="3.40.50.1820">
    <property type="entry name" value="alpha/beta hydrolase"/>
    <property type="match status" value="1"/>
</dbReference>
<protein>
    <recommendedName>
        <fullName evidence="4">Alpha/beta hydrolase</fullName>
    </recommendedName>
</protein>
<organism evidence="2 3">
    <name type="scientific">Pedococcus aerophilus</name>
    <dbReference type="NCBI Taxonomy" id="436356"/>
    <lineage>
        <taxon>Bacteria</taxon>
        <taxon>Bacillati</taxon>
        <taxon>Actinomycetota</taxon>
        <taxon>Actinomycetes</taxon>
        <taxon>Micrococcales</taxon>
        <taxon>Intrasporangiaceae</taxon>
        <taxon>Pedococcus</taxon>
    </lineage>
</organism>
<sequence length="340" mass="35907">MSTALLLIHGRSQQMPAGTDHGESAVADYVARKKREWLAGLAKGAVLAGRPAPDPDAVYLPYYGNLLADRIAAHERAGGRAPQLEGLDVAAQSAATSDDILLDGAAEIGFVASRRLEQTDPELAGAARDVEKARASGEEASWGDLLKPKVVRAALRFLSDKTGAPEAIITRFLADVAYYLEDDAMRDAVQEVVSASVARAAADGHSDLVVVGHSLGSCVAYDALQRYSPGPRVRLLVTAGSPDGYAVVKRNLWGGPEGDGNRGIPGVIEPAHDSLKWLNTYDEHDVVALVHPLGPLFAPGDDAMRDERAQNPSDPHSIQDYLSDPDVAAAVIDALRADAG</sequence>
<dbReference type="RefSeq" id="WP_344189743.1">
    <property type="nucleotide sequence ID" value="NZ_BAAARN010000001.1"/>
</dbReference>
<accession>A0ABN3UEI4</accession>
<name>A0ABN3UEI4_9MICO</name>
<dbReference type="InterPro" id="IPR029058">
    <property type="entry name" value="AB_hydrolase_fold"/>
</dbReference>
<keyword evidence="3" id="KW-1185">Reference proteome</keyword>
<reference evidence="2 3" key="1">
    <citation type="journal article" date="2019" name="Int. J. Syst. Evol. Microbiol.">
        <title>The Global Catalogue of Microorganisms (GCM) 10K type strain sequencing project: providing services to taxonomists for standard genome sequencing and annotation.</title>
        <authorList>
            <consortium name="The Broad Institute Genomics Platform"/>
            <consortium name="The Broad Institute Genome Sequencing Center for Infectious Disease"/>
            <person name="Wu L."/>
            <person name="Ma J."/>
        </authorList>
    </citation>
    <scope>NUCLEOTIDE SEQUENCE [LARGE SCALE GENOMIC DNA]</scope>
    <source>
        <strain evidence="2 3">JCM 16378</strain>
    </source>
</reference>
<evidence type="ECO:0000313" key="3">
    <source>
        <dbReference type="Proteomes" id="UP001501326"/>
    </source>
</evidence>
<evidence type="ECO:0000313" key="2">
    <source>
        <dbReference type="EMBL" id="GAA2731111.1"/>
    </source>
</evidence>
<feature type="region of interest" description="Disordered" evidence="1">
    <location>
        <begin position="300"/>
        <end position="321"/>
    </location>
</feature>
<evidence type="ECO:0000256" key="1">
    <source>
        <dbReference type="SAM" id="MobiDB-lite"/>
    </source>
</evidence>
<comment type="caution">
    <text evidence="2">The sequence shown here is derived from an EMBL/GenBank/DDBJ whole genome shotgun (WGS) entry which is preliminary data.</text>
</comment>
<dbReference type="EMBL" id="BAAARN010000001">
    <property type="protein sequence ID" value="GAA2731111.1"/>
    <property type="molecule type" value="Genomic_DNA"/>
</dbReference>
<proteinExistence type="predicted"/>
<gene>
    <name evidence="2" type="ORF">GCM10009867_03960</name>
</gene>
<evidence type="ECO:0008006" key="4">
    <source>
        <dbReference type="Google" id="ProtNLM"/>
    </source>
</evidence>